<keyword evidence="1" id="KW-1133">Transmembrane helix</keyword>
<sequence length="157" mass="16873">MVEMLITAFIMAVGILGLTMLQVMSMKASRGSRSLTTAVLVGEHLMDRVEMEGRLSWLNISNTDSKTASNADLPSLTYVTLADGTSLNNYFDLNGDAVAATDAAKFYTVTTTRTALAPAAFGSLSDFTVEVNFTDQVDKSGTKINRKVSLARRVVHG</sequence>
<feature type="transmembrane region" description="Helical" evidence="1">
    <location>
        <begin position="6"/>
        <end position="24"/>
    </location>
</feature>
<dbReference type="EMBL" id="BSDE01000005">
    <property type="protein sequence ID" value="GLH74001.1"/>
    <property type="molecule type" value="Genomic_DNA"/>
</dbReference>
<keyword evidence="1" id="KW-0472">Membrane</keyword>
<dbReference type="Proteomes" id="UP001165069">
    <property type="component" value="Unassembled WGS sequence"/>
</dbReference>
<accession>A0ABQ5QHW2</accession>
<evidence type="ECO:0000313" key="3">
    <source>
        <dbReference type="Proteomes" id="UP001165069"/>
    </source>
</evidence>
<gene>
    <name evidence="2" type="ORF">GETHLI_25030</name>
</gene>
<name>A0ABQ5QHW2_9BACT</name>
<evidence type="ECO:0000313" key="2">
    <source>
        <dbReference type="EMBL" id="GLH74001.1"/>
    </source>
</evidence>
<evidence type="ECO:0000256" key="1">
    <source>
        <dbReference type="SAM" id="Phobius"/>
    </source>
</evidence>
<comment type="caution">
    <text evidence="2">The sequence shown here is derived from an EMBL/GenBank/DDBJ whole genome shotgun (WGS) entry which is preliminary data.</text>
</comment>
<reference evidence="2 3" key="1">
    <citation type="journal article" date="2023" name="Antonie Van Leeuwenhoek">
        <title>Mesoterricola silvestris gen. nov., sp. nov., Mesoterricola sediminis sp. nov., Geothrix oryzae sp. nov., Geothrix edaphica sp. nov., Geothrix rubra sp. nov., and Geothrix limicola sp. nov., six novel members of Acidobacteriota isolated from soils.</title>
        <authorList>
            <person name="Itoh H."/>
            <person name="Sugisawa Y."/>
            <person name="Mise K."/>
            <person name="Xu Z."/>
            <person name="Kuniyasu M."/>
            <person name="Ushijima N."/>
            <person name="Kawano K."/>
            <person name="Kobayashi E."/>
            <person name="Shiratori Y."/>
            <person name="Masuda Y."/>
            <person name="Senoo K."/>
        </authorList>
    </citation>
    <scope>NUCLEOTIDE SEQUENCE [LARGE SCALE GENOMIC DNA]</scope>
    <source>
        <strain evidence="2 3">Red804</strain>
    </source>
</reference>
<proteinExistence type="predicted"/>
<keyword evidence="3" id="KW-1185">Reference proteome</keyword>
<keyword evidence="1" id="KW-0812">Transmembrane</keyword>
<organism evidence="2 3">
    <name type="scientific">Geothrix limicola</name>
    <dbReference type="NCBI Taxonomy" id="2927978"/>
    <lineage>
        <taxon>Bacteria</taxon>
        <taxon>Pseudomonadati</taxon>
        <taxon>Acidobacteriota</taxon>
        <taxon>Holophagae</taxon>
        <taxon>Holophagales</taxon>
        <taxon>Holophagaceae</taxon>
        <taxon>Geothrix</taxon>
    </lineage>
</organism>
<protein>
    <submittedName>
        <fullName evidence="2">Uncharacterized protein</fullName>
    </submittedName>
</protein>